<comment type="caution">
    <text evidence="1">The sequence shown here is derived from an EMBL/GenBank/DDBJ whole genome shotgun (WGS) entry which is preliminary data.</text>
</comment>
<protein>
    <submittedName>
        <fullName evidence="1">Uncharacterized protein</fullName>
    </submittedName>
</protein>
<sequence length="135" mass="14528">MEEVLEGKRKWEAKTVTQKRGGEKQKFVSALYGFDRTYHFFGGDLTGGWRAGHYTSAPDFFPGLHPVVASAPPGVTGLHTIVASAPRCFPRTTPRRGVVASAPRCLAGLQPIVDSAPRDVTGLLTVDTSAPRCFA</sequence>
<name>A0A6G1BZ22_9ORYZ</name>
<accession>A0A6G1BZ22</accession>
<keyword evidence="2" id="KW-1185">Reference proteome</keyword>
<proteinExistence type="predicted"/>
<dbReference type="Proteomes" id="UP000479710">
    <property type="component" value="Unassembled WGS sequence"/>
</dbReference>
<evidence type="ECO:0000313" key="2">
    <source>
        <dbReference type="Proteomes" id="UP000479710"/>
    </source>
</evidence>
<dbReference type="AlphaFoldDB" id="A0A6G1BZ22"/>
<dbReference type="EMBL" id="SPHZ02000011">
    <property type="protein sequence ID" value="KAF0893152.1"/>
    <property type="molecule type" value="Genomic_DNA"/>
</dbReference>
<gene>
    <name evidence="1" type="ORF">E2562_023182</name>
</gene>
<reference evidence="1 2" key="1">
    <citation type="submission" date="2019-11" db="EMBL/GenBank/DDBJ databases">
        <title>Whole genome sequence of Oryza granulata.</title>
        <authorList>
            <person name="Li W."/>
        </authorList>
    </citation>
    <scope>NUCLEOTIDE SEQUENCE [LARGE SCALE GENOMIC DNA]</scope>
    <source>
        <strain evidence="2">cv. Menghai</strain>
        <tissue evidence="1">Leaf</tissue>
    </source>
</reference>
<evidence type="ECO:0000313" key="1">
    <source>
        <dbReference type="EMBL" id="KAF0893152.1"/>
    </source>
</evidence>
<organism evidence="1 2">
    <name type="scientific">Oryza meyeriana var. granulata</name>
    <dbReference type="NCBI Taxonomy" id="110450"/>
    <lineage>
        <taxon>Eukaryota</taxon>
        <taxon>Viridiplantae</taxon>
        <taxon>Streptophyta</taxon>
        <taxon>Embryophyta</taxon>
        <taxon>Tracheophyta</taxon>
        <taxon>Spermatophyta</taxon>
        <taxon>Magnoliopsida</taxon>
        <taxon>Liliopsida</taxon>
        <taxon>Poales</taxon>
        <taxon>Poaceae</taxon>
        <taxon>BOP clade</taxon>
        <taxon>Oryzoideae</taxon>
        <taxon>Oryzeae</taxon>
        <taxon>Oryzinae</taxon>
        <taxon>Oryza</taxon>
        <taxon>Oryza meyeriana</taxon>
    </lineage>
</organism>